<feature type="compositionally biased region" description="Polar residues" evidence="1">
    <location>
        <begin position="197"/>
        <end position="210"/>
    </location>
</feature>
<evidence type="ECO:0000313" key="2">
    <source>
        <dbReference type="EMBL" id="VEL42381.1"/>
    </source>
</evidence>
<gene>
    <name evidence="2" type="ORF">PXEA_LOCUS35821</name>
</gene>
<feature type="compositionally biased region" description="Polar residues" evidence="1">
    <location>
        <begin position="128"/>
        <end position="137"/>
    </location>
</feature>
<evidence type="ECO:0000313" key="3">
    <source>
        <dbReference type="Proteomes" id="UP000784294"/>
    </source>
</evidence>
<proteinExistence type="predicted"/>
<feature type="compositionally biased region" description="Polar residues" evidence="1">
    <location>
        <begin position="289"/>
        <end position="299"/>
    </location>
</feature>
<feature type="region of interest" description="Disordered" evidence="1">
    <location>
        <begin position="125"/>
        <end position="219"/>
    </location>
</feature>
<feature type="compositionally biased region" description="Low complexity" evidence="1">
    <location>
        <begin position="237"/>
        <end position="252"/>
    </location>
</feature>
<dbReference type="AlphaFoldDB" id="A0A448XQJ4"/>
<feature type="region of interest" description="Disordered" evidence="1">
    <location>
        <begin position="237"/>
        <end position="275"/>
    </location>
</feature>
<comment type="caution">
    <text evidence="2">The sequence shown here is derived from an EMBL/GenBank/DDBJ whole genome shotgun (WGS) entry which is preliminary data.</text>
</comment>
<feature type="region of interest" description="Disordered" evidence="1">
    <location>
        <begin position="89"/>
        <end position="111"/>
    </location>
</feature>
<evidence type="ECO:0000256" key="1">
    <source>
        <dbReference type="SAM" id="MobiDB-lite"/>
    </source>
</evidence>
<name>A0A448XQJ4_9PLAT</name>
<sequence length="314" mass="32524">DASWPPVSINNLVSTSTVSTSSFIAGSGVTVSPVGARFSVPMTESASRSFRQISTEMIDISVRDKRGIVEDSDYNDVKITNDPEVCAAVSRGSRTGPMSRQDKDIAKKTLPNGLAASRTYGILPAPKANTSHSSLVSNIDEDSESSTSSSSSSISKSSVASVASSSSSSSHLAASSSQIRDSSALSRRNPSDLPASESFQTNDLESQTATSSIPSPRHPSSIASAFSSFIAFNTSNSRNKSSSAGHSGSRVSPLTSQPIGTAKIRIKPLPPRPTDITIFASAHTVSATGTFDNVSTPSAPSDPGHSGRQEIGPN</sequence>
<reference evidence="2" key="1">
    <citation type="submission" date="2018-11" db="EMBL/GenBank/DDBJ databases">
        <authorList>
            <consortium name="Pathogen Informatics"/>
        </authorList>
    </citation>
    <scope>NUCLEOTIDE SEQUENCE</scope>
</reference>
<feature type="compositionally biased region" description="Polar residues" evidence="1">
    <location>
        <begin position="178"/>
        <end position="188"/>
    </location>
</feature>
<dbReference type="Proteomes" id="UP000784294">
    <property type="component" value="Unassembled WGS sequence"/>
</dbReference>
<protein>
    <submittedName>
        <fullName evidence="2">Uncharacterized protein</fullName>
    </submittedName>
</protein>
<feature type="non-terminal residue" evidence="2">
    <location>
        <position position="1"/>
    </location>
</feature>
<organism evidence="2 3">
    <name type="scientific">Protopolystoma xenopodis</name>
    <dbReference type="NCBI Taxonomy" id="117903"/>
    <lineage>
        <taxon>Eukaryota</taxon>
        <taxon>Metazoa</taxon>
        <taxon>Spiralia</taxon>
        <taxon>Lophotrochozoa</taxon>
        <taxon>Platyhelminthes</taxon>
        <taxon>Monogenea</taxon>
        <taxon>Polyopisthocotylea</taxon>
        <taxon>Polystomatidea</taxon>
        <taxon>Polystomatidae</taxon>
        <taxon>Protopolystoma</taxon>
    </lineage>
</organism>
<accession>A0A448XQJ4</accession>
<feature type="non-terminal residue" evidence="2">
    <location>
        <position position="314"/>
    </location>
</feature>
<feature type="region of interest" description="Disordered" evidence="1">
    <location>
        <begin position="289"/>
        <end position="314"/>
    </location>
</feature>
<dbReference type="EMBL" id="CAAALY010274139">
    <property type="protein sequence ID" value="VEL42381.1"/>
    <property type="molecule type" value="Genomic_DNA"/>
</dbReference>
<feature type="compositionally biased region" description="Low complexity" evidence="1">
    <location>
        <begin position="145"/>
        <end position="177"/>
    </location>
</feature>
<keyword evidence="3" id="KW-1185">Reference proteome</keyword>